<feature type="compositionally biased region" description="Polar residues" evidence="1">
    <location>
        <begin position="45"/>
        <end position="62"/>
    </location>
</feature>
<dbReference type="Proteomes" id="UP001160148">
    <property type="component" value="Unassembled WGS sequence"/>
</dbReference>
<accession>A0AAV0WPN4</accession>
<gene>
    <name evidence="2" type="ORF">MEUPH1_LOCUS13165</name>
</gene>
<evidence type="ECO:0000256" key="1">
    <source>
        <dbReference type="SAM" id="MobiDB-lite"/>
    </source>
</evidence>
<protein>
    <submittedName>
        <fullName evidence="2">Uncharacterized protein</fullName>
    </submittedName>
</protein>
<dbReference type="AlphaFoldDB" id="A0AAV0WPN4"/>
<evidence type="ECO:0000313" key="3">
    <source>
        <dbReference type="Proteomes" id="UP001160148"/>
    </source>
</evidence>
<feature type="region of interest" description="Disordered" evidence="1">
    <location>
        <begin position="89"/>
        <end position="115"/>
    </location>
</feature>
<name>A0AAV0WPN4_9HEMI</name>
<reference evidence="2 3" key="1">
    <citation type="submission" date="2023-01" db="EMBL/GenBank/DDBJ databases">
        <authorList>
            <person name="Whitehead M."/>
        </authorList>
    </citation>
    <scope>NUCLEOTIDE SEQUENCE [LARGE SCALE GENOMIC DNA]</scope>
</reference>
<keyword evidence="3" id="KW-1185">Reference proteome</keyword>
<feature type="compositionally biased region" description="Low complexity" evidence="1">
    <location>
        <begin position="35"/>
        <end position="44"/>
    </location>
</feature>
<feature type="compositionally biased region" description="Basic and acidic residues" evidence="1">
    <location>
        <begin position="89"/>
        <end position="109"/>
    </location>
</feature>
<evidence type="ECO:0000313" key="2">
    <source>
        <dbReference type="EMBL" id="CAI6357552.1"/>
    </source>
</evidence>
<dbReference type="EMBL" id="CARXXK010000002">
    <property type="protein sequence ID" value="CAI6357552.1"/>
    <property type="molecule type" value="Genomic_DNA"/>
</dbReference>
<proteinExistence type="predicted"/>
<organism evidence="2 3">
    <name type="scientific">Macrosiphum euphorbiae</name>
    <name type="common">potato aphid</name>
    <dbReference type="NCBI Taxonomy" id="13131"/>
    <lineage>
        <taxon>Eukaryota</taxon>
        <taxon>Metazoa</taxon>
        <taxon>Ecdysozoa</taxon>
        <taxon>Arthropoda</taxon>
        <taxon>Hexapoda</taxon>
        <taxon>Insecta</taxon>
        <taxon>Pterygota</taxon>
        <taxon>Neoptera</taxon>
        <taxon>Paraneoptera</taxon>
        <taxon>Hemiptera</taxon>
        <taxon>Sternorrhyncha</taxon>
        <taxon>Aphidomorpha</taxon>
        <taxon>Aphidoidea</taxon>
        <taxon>Aphididae</taxon>
        <taxon>Macrosiphini</taxon>
        <taxon>Macrosiphum</taxon>
    </lineage>
</organism>
<comment type="caution">
    <text evidence="2">The sequence shown here is derived from an EMBL/GenBank/DDBJ whole genome shotgun (WGS) entry which is preliminary data.</text>
</comment>
<sequence>MHAAGLAPQLHPKHRSHNLPTDICNHRGGSRHSTNNQNSQLLNSPRSYSNDAQTPGRTSASRTKVIDPLQNEYSIATKSPILYSTTIRSDDNWDYSESKNSRSEIELPHVFHQTL</sequence>
<feature type="region of interest" description="Disordered" evidence="1">
    <location>
        <begin position="1"/>
        <end position="65"/>
    </location>
</feature>